<keyword evidence="2" id="KW-1185">Reference proteome</keyword>
<accession>A0ABT6B0Y6</accession>
<evidence type="ECO:0000313" key="2">
    <source>
        <dbReference type="Proteomes" id="UP001216674"/>
    </source>
</evidence>
<dbReference type="EMBL" id="JARJLM010000603">
    <property type="protein sequence ID" value="MDF3838549.1"/>
    <property type="molecule type" value="Genomic_DNA"/>
</dbReference>
<sequence>MRTPNTSLESEIVDWLVHLIENDELREAISNTESLLRIAKSARQSSYIRSYSVDQMSRLASAEAAQVVLESLGLLEIIAINKSISLATGEILRPDILCFNPESRTLVVFEVKRETFTERQTITELAGYEHELRNALPFLGNFEICFVVVAKDWSTLLDHAVANLNAWSGKKCLALKVDVESQPFGLTCHLPEAWHLTGSFGLPPDALQTISLYLVEEEPDLNEHSPPRSLLTAMEVMARAGDRAGSHGFMMLWKDVNGMGQGRWAFTLCAVDPISMHSWCSMHGLPRRESEVTRYFDKQVADAPALVPSVVYRIATEAFPILEDRYDPQFEGAFSWHESLRQRRAGAVPIRFEFWGTLGEYAREFVCNTDVRNRHMPFIGRNELDWTDPEVAVPLIESLSGYSPFAGGMIRCSDAFHVGVTLGILELVAGNAARSDKAATHLEPLLRWSHIEALRYAVEMHEIYLIANEVTIPIPAISDRPERRLQAVKELSSWVQEHLLGREHRVHQTCFSLGRYGAALFSKWFEGGERLIAEENRQWLTSEVKRLVGTILLAAEERVPYGNVEALDQLREILVQNNFSPNGNGDAELRKSLDGLPGDVLLDATASVVLPALDSVIPVVAHTVAPMPELEVDWDGLKAGVRAAFDAGHRWPAVIVSQDGTVGSGFLVEPMTQFAAPIADPAKEVYFFNEQASASIAVKFTWTALMQRGLSGKTSASCKADCID</sequence>
<evidence type="ECO:0000313" key="1">
    <source>
        <dbReference type="EMBL" id="MDF3838549.1"/>
    </source>
</evidence>
<proteinExistence type="predicted"/>
<reference evidence="1 2" key="1">
    <citation type="submission" date="2023-03" db="EMBL/GenBank/DDBJ databases">
        <title>Draft assemblies of triclosan tolerant bacteria isolated from returned activated sludge.</title>
        <authorList>
            <person name="Van Hamelsveld S."/>
        </authorList>
    </citation>
    <scope>NUCLEOTIDE SEQUENCE [LARGE SCALE GENOMIC DNA]</scope>
    <source>
        <strain evidence="1 2">GW210010_S58</strain>
    </source>
</reference>
<comment type="caution">
    <text evidence="1">The sequence shown here is derived from an EMBL/GenBank/DDBJ whole genome shotgun (WGS) entry which is preliminary data.</text>
</comment>
<dbReference type="Proteomes" id="UP001216674">
    <property type="component" value="Unassembled WGS sequence"/>
</dbReference>
<organism evidence="1 2">
    <name type="scientific">Cupriavidus basilensis</name>
    <dbReference type="NCBI Taxonomy" id="68895"/>
    <lineage>
        <taxon>Bacteria</taxon>
        <taxon>Pseudomonadati</taxon>
        <taxon>Pseudomonadota</taxon>
        <taxon>Betaproteobacteria</taxon>
        <taxon>Burkholderiales</taxon>
        <taxon>Burkholderiaceae</taxon>
        <taxon>Cupriavidus</taxon>
    </lineage>
</organism>
<dbReference type="RefSeq" id="WP_276268477.1">
    <property type="nucleotide sequence ID" value="NZ_JARJLM010000603.1"/>
</dbReference>
<gene>
    <name evidence="1" type="ORF">P3W85_37290</name>
</gene>
<protein>
    <submittedName>
        <fullName evidence="1">Uncharacterized protein</fullName>
    </submittedName>
</protein>
<name>A0ABT6B0Y6_9BURK</name>